<name>A0ABD3NYA8_9STRA</name>
<feature type="region of interest" description="Disordered" evidence="1">
    <location>
        <begin position="102"/>
        <end position="178"/>
    </location>
</feature>
<feature type="compositionally biased region" description="Basic and acidic residues" evidence="1">
    <location>
        <begin position="40"/>
        <end position="62"/>
    </location>
</feature>
<evidence type="ECO:0000313" key="2">
    <source>
        <dbReference type="EMBL" id="KAL3780518.1"/>
    </source>
</evidence>
<comment type="caution">
    <text evidence="2">The sequence shown here is derived from an EMBL/GenBank/DDBJ whole genome shotgun (WGS) entry which is preliminary data.</text>
</comment>
<feature type="compositionally biased region" description="Pro residues" evidence="1">
    <location>
        <begin position="1"/>
        <end position="10"/>
    </location>
</feature>
<feature type="compositionally biased region" description="Polar residues" evidence="1">
    <location>
        <begin position="519"/>
        <end position="530"/>
    </location>
</feature>
<evidence type="ECO:0000313" key="3">
    <source>
        <dbReference type="Proteomes" id="UP001530315"/>
    </source>
</evidence>
<sequence length="817" mass="88631">MPPPPPPPPQWLDVSRDAADSNEDGNQHSVRVQIQEEPVQEDKGMFREWERDNGYEELKDDIMGEDPLASPGNSSLNSGHFGGWSLTEGLTDKESIGIPFHDDEEEYNENSGKKSQRTSSPRESHFKTHGLSMVKEDVQEGDADNDGASPKSPGDATMFDDVDLEASPTNLPTANNNGHFNRNLGRISMIGNRGKITNRVLQELQTNPKLKYQVIVTFSMVLVFSCLLGIVVTASNGNKQSVLNEESGAMDLTGLLALTPSNVTSASPSIKLTVMPTVKATLAPTLEPTLEPTGMPTFNPTLYPTSTKIALSSSINPTEPLTTLIPSFIPTSKLPTLQVATSMVTMAPTRDCTDSSGEFMTYNDKPRTCEWLDNGHNGARSARKDLDCLSSELGDACKYTCRLYNGCMEYLLSSLSDYTGENDVSVGDPCADKEGLFISNGNTPRECSWLEEDAETAPAKKNSNCGTPDVPKSELGLMCPRSCAGYNDCEMDVYGTLERVSPNPQSGLSDQADDGEEYTPTSSPTFSSVDVPTIWKSGESIASEEHCQDKEGEYITHRGTYRKCRWLNRDDLENVEEKKEMNCGITEIGLNCLESCPCDILEGDFEEVLADNAASGATDIPTLSPTLQPTLFRATADDLTEELMDKVLDGGTGKEFSSMTEQLGEWTDEAAAIGTTDTPTYSPTQTLTISPVLALDCMDKRGKFVAHTGESQPCSWLDEGDGSLKKELNCQDQSEAIMLCQASCSAQNGCDDMHCIDMGGTYATHTGWTAECSWLLTGQGTLNLELNCGGKPEYPITELGKRCQATCGDYNGCNTSA</sequence>
<accession>A0ABD3NYA8</accession>
<dbReference type="AlphaFoldDB" id="A0ABD3NYA8"/>
<proteinExistence type="predicted"/>
<feature type="region of interest" description="Disordered" evidence="1">
    <location>
        <begin position="500"/>
        <end position="531"/>
    </location>
</feature>
<feature type="region of interest" description="Disordered" evidence="1">
    <location>
        <begin position="1"/>
        <end position="88"/>
    </location>
</feature>
<keyword evidence="3" id="KW-1185">Reference proteome</keyword>
<evidence type="ECO:0000256" key="1">
    <source>
        <dbReference type="SAM" id="MobiDB-lite"/>
    </source>
</evidence>
<reference evidence="2 3" key="1">
    <citation type="submission" date="2024-10" db="EMBL/GenBank/DDBJ databases">
        <title>Updated reference genomes for cyclostephanoid diatoms.</title>
        <authorList>
            <person name="Roberts W.R."/>
            <person name="Alverson A.J."/>
        </authorList>
    </citation>
    <scope>NUCLEOTIDE SEQUENCE [LARGE SCALE GENOMIC DNA]</scope>
    <source>
        <strain evidence="2 3">AJA276-08</strain>
    </source>
</reference>
<organism evidence="2 3">
    <name type="scientific">Stephanodiscus triporus</name>
    <dbReference type="NCBI Taxonomy" id="2934178"/>
    <lineage>
        <taxon>Eukaryota</taxon>
        <taxon>Sar</taxon>
        <taxon>Stramenopiles</taxon>
        <taxon>Ochrophyta</taxon>
        <taxon>Bacillariophyta</taxon>
        <taxon>Coscinodiscophyceae</taxon>
        <taxon>Thalassiosirophycidae</taxon>
        <taxon>Stephanodiscales</taxon>
        <taxon>Stephanodiscaceae</taxon>
        <taxon>Stephanodiscus</taxon>
    </lineage>
</organism>
<dbReference type="Proteomes" id="UP001530315">
    <property type="component" value="Unassembled WGS sequence"/>
</dbReference>
<feature type="compositionally biased region" description="Polar residues" evidence="1">
    <location>
        <begin position="167"/>
        <end position="178"/>
    </location>
</feature>
<dbReference type="EMBL" id="JALLAZ020001110">
    <property type="protein sequence ID" value="KAL3780518.1"/>
    <property type="molecule type" value="Genomic_DNA"/>
</dbReference>
<protein>
    <submittedName>
        <fullName evidence="2">Uncharacterized protein</fullName>
    </submittedName>
</protein>
<gene>
    <name evidence="2" type="ORF">ACHAW5_007164</name>
</gene>